<comment type="cofactor">
    <cofactor evidence="1">
        <name>FAD</name>
        <dbReference type="ChEBI" id="CHEBI:57692"/>
    </cofactor>
</comment>
<evidence type="ECO:0000256" key="3">
    <source>
        <dbReference type="ARBA" id="ARBA00022630"/>
    </source>
</evidence>
<dbReference type="Proteomes" id="UP000252139">
    <property type="component" value="Unassembled WGS sequence"/>
</dbReference>
<dbReference type="STRING" id="86630.A0A367JMZ7"/>
<accession>A0A367JMZ7</accession>
<dbReference type="Gene3D" id="1.10.45.10">
    <property type="entry name" value="Vanillyl-alcohol Oxidase, Chain A, domain 4"/>
    <property type="match status" value="1"/>
</dbReference>
<dbReference type="AlphaFoldDB" id="A0A367JMZ7"/>
<organism evidence="8 9">
    <name type="scientific">Rhizopus azygosporus</name>
    <name type="common">Rhizopus microsporus var. azygosporus</name>
    <dbReference type="NCBI Taxonomy" id="86630"/>
    <lineage>
        <taxon>Eukaryota</taxon>
        <taxon>Fungi</taxon>
        <taxon>Fungi incertae sedis</taxon>
        <taxon>Mucoromycota</taxon>
        <taxon>Mucoromycotina</taxon>
        <taxon>Mucoromycetes</taxon>
        <taxon>Mucorales</taxon>
        <taxon>Mucorineae</taxon>
        <taxon>Rhizopodaceae</taxon>
        <taxon>Rhizopus</taxon>
    </lineage>
</organism>
<gene>
    <name evidence="8" type="ORF">CU097_000370</name>
</gene>
<dbReference type="InterPro" id="IPR004113">
    <property type="entry name" value="FAD-bd_oxidored_4_C"/>
</dbReference>
<dbReference type="InterPro" id="IPR051264">
    <property type="entry name" value="FAD-oxidored/transferase_4"/>
</dbReference>
<keyword evidence="4" id="KW-0274">FAD</keyword>
<reference evidence="8 9" key="1">
    <citation type="journal article" date="2018" name="G3 (Bethesda)">
        <title>Phylogenetic and Phylogenomic Definition of Rhizopus Species.</title>
        <authorList>
            <person name="Gryganskyi A.P."/>
            <person name="Golan J."/>
            <person name="Dolatabadi S."/>
            <person name="Mondo S."/>
            <person name="Robb S."/>
            <person name="Idnurm A."/>
            <person name="Muszewska A."/>
            <person name="Steczkiewicz K."/>
            <person name="Masonjones S."/>
            <person name="Liao H.L."/>
            <person name="Gajdeczka M.T."/>
            <person name="Anike F."/>
            <person name="Vuek A."/>
            <person name="Anishchenko I.M."/>
            <person name="Voigt K."/>
            <person name="de Hoog G.S."/>
            <person name="Smith M.E."/>
            <person name="Heitman J."/>
            <person name="Vilgalys R."/>
            <person name="Stajich J.E."/>
        </authorList>
    </citation>
    <scope>NUCLEOTIDE SEQUENCE [LARGE SCALE GENOMIC DNA]</scope>
    <source>
        <strain evidence="8 9">CBS 357.93</strain>
    </source>
</reference>
<comment type="catalytic activity">
    <reaction evidence="6">
        <text>(R)-lactate + 2 Fe(III)-[cytochrome c] = 2 Fe(II)-[cytochrome c] + pyruvate + 2 H(+)</text>
        <dbReference type="Rhea" id="RHEA:13521"/>
        <dbReference type="Rhea" id="RHEA-COMP:10350"/>
        <dbReference type="Rhea" id="RHEA-COMP:14399"/>
        <dbReference type="ChEBI" id="CHEBI:15361"/>
        <dbReference type="ChEBI" id="CHEBI:15378"/>
        <dbReference type="ChEBI" id="CHEBI:16004"/>
        <dbReference type="ChEBI" id="CHEBI:29033"/>
        <dbReference type="ChEBI" id="CHEBI:29034"/>
        <dbReference type="EC" id="1.1.2.4"/>
    </reaction>
</comment>
<keyword evidence="5" id="KW-0560">Oxidoreductase</keyword>
<dbReference type="FunFam" id="1.10.45.10:FF:000001">
    <property type="entry name" value="D-lactate dehydrogenase mitochondrial"/>
    <property type="match status" value="1"/>
</dbReference>
<evidence type="ECO:0000256" key="4">
    <source>
        <dbReference type="ARBA" id="ARBA00022827"/>
    </source>
</evidence>
<keyword evidence="3" id="KW-0285">Flavoprotein</keyword>
<feature type="domain" description="FAD-binding oxidoreductase/transferase type 4 C-terminal" evidence="7">
    <location>
        <begin position="2"/>
        <end position="129"/>
    </location>
</feature>
<sequence>EPAVYKYDISMPVPKIYDCVQDMRQHLRNGGVFGKDDSPVTDVVAYGHVGDGNLHLNIAANRLDSRVSELIEPYLFEWVAKHQGSISAEHGLGVAKNEFLGYSKSPVMIKLMKTMKNMLDPNGIMNPYKYLPSS</sequence>
<protein>
    <recommendedName>
        <fullName evidence="7">FAD-binding oxidoreductase/transferase type 4 C-terminal domain-containing protein</fullName>
    </recommendedName>
</protein>
<comment type="caution">
    <text evidence="8">The sequence shown here is derived from an EMBL/GenBank/DDBJ whole genome shotgun (WGS) entry which is preliminary data.</text>
</comment>
<dbReference type="Pfam" id="PF02913">
    <property type="entry name" value="FAD-oxidase_C"/>
    <property type="match status" value="1"/>
</dbReference>
<dbReference type="OrthoDB" id="5332616at2759"/>
<keyword evidence="9" id="KW-1185">Reference proteome</keyword>
<evidence type="ECO:0000313" key="8">
    <source>
        <dbReference type="EMBL" id="RCH91330.1"/>
    </source>
</evidence>
<proteinExistence type="inferred from homology"/>
<dbReference type="Gene3D" id="3.30.70.2740">
    <property type="match status" value="1"/>
</dbReference>
<dbReference type="EMBL" id="PJQL01000984">
    <property type="protein sequence ID" value="RCH91330.1"/>
    <property type="molecule type" value="Genomic_DNA"/>
</dbReference>
<dbReference type="GO" id="GO:0004458">
    <property type="term" value="F:D-lactate dehydrogenase (cytochrome) activity"/>
    <property type="evidence" value="ECO:0007669"/>
    <property type="project" value="UniProtKB-EC"/>
</dbReference>
<dbReference type="InterPro" id="IPR016164">
    <property type="entry name" value="FAD-linked_Oxase-like_C"/>
</dbReference>
<evidence type="ECO:0000259" key="7">
    <source>
        <dbReference type="Pfam" id="PF02913"/>
    </source>
</evidence>
<evidence type="ECO:0000256" key="5">
    <source>
        <dbReference type="ARBA" id="ARBA00023002"/>
    </source>
</evidence>
<dbReference type="PANTHER" id="PTHR43716:SF1">
    <property type="entry name" value="D-2-HYDROXYGLUTARATE DEHYDROGENASE, MITOCHONDRIAL"/>
    <property type="match status" value="1"/>
</dbReference>
<dbReference type="FunFam" id="3.30.70.2740:FF:000002">
    <property type="entry name" value="D-2-hydroxyglutarate dehydrogenase mitochondrial"/>
    <property type="match status" value="1"/>
</dbReference>
<name>A0A367JMZ7_RHIAZ</name>
<dbReference type="GO" id="GO:0005739">
    <property type="term" value="C:mitochondrion"/>
    <property type="evidence" value="ECO:0007669"/>
    <property type="project" value="TreeGrafter"/>
</dbReference>
<evidence type="ECO:0000313" key="9">
    <source>
        <dbReference type="Proteomes" id="UP000252139"/>
    </source>
</evidence>
<evidence type="ECO:0000256" key="6">
    <source>
        <dbReference type="ARBA" id="ARBA00051436"/>
    </source>
</evidence>
<evidence type="ECO:0000256" key="1">
    <source>
        <dbReference type="ARBA" id="ARBA00001974"/>
    </source>
</evidence>
<dbReference type="SUPFAM" id="SSF55103">
    <property type="entry name" value="FAD-linked oxidases, C-terminal domain"/>
    <property type="match status" value="1"/>
</dbReference>
<dbReference type="PANTHER" id="PTHR43716">
    <property type="entry name" value="D-2-HYDROXYGLUTARATE DEHYDROGENASE, MITOCHONDRIAL"/>
    <property type="match status" value="1"/>
</dbReference>
<dbReference type="InterPro" id="IPR016171">
    <property type="entry name" value="Vanillyl_alc_oxidase_C-sub2"/>
</dbReference>
<comment type="similarity">
    <text evidence="2">Belongs to the FAD-binding oxidoreductase/transferase type 4 family.</text>
</comment>
<feature type="non-terminal residue" evidence="8">
    <location>
        <position position="1"/>
    </location>
</feature>
<evidence type="ECO:0000256" key="2">
    <source>
        <dbReference type="ARBA" id="ARBA00008000"/>
    </source>
</evidence>
<dbReference type="GO" id="GO:0050660">
    <property type="term" value="F:flavin adenine dinucleotide binding"/>
    <property type="evidence" value="ECO:0007669"/>
    <property type="project" value="InterPro"/>
</dbReference>